<dbReference type="InterPro" id="IPR050354">
    <property type="entry name" value="F-box/kelch-repeat_ARATH"/>
</dbReference>
<sequence length="347" mass="40140">MSSKISAKKTLSSSLIRLLPEDVIVDILARVPRCDYPTLSLVSKHFRSLVASRELYARRSLLGCTKHCVYVLLFNGETGEDRWYILRQKAEGNRRLVLIPSLSVMPYGGSFVAVGSRIYMFGGDQNNMALSIDCRSHTVQTLQSMPVPMSYIIANIIHERIYVIGNNESKKVMVVFNTETQTWEPEVIKIDIDLGDMWPRCVVMAHKLYMRDSHNSFVYEPKKSKWKRDEMLNSKKWWNACVVDDVLYYYNGVKKEIRAYDPKQRCWRVVKGLEELSKRTYSWLSSTVSYGGKLVLFFRKRFGWTICCAEVSLEKHQGGEIWGKVEWCDHVFTGVNLYWNKALAVVV</sequence>
<name>V4M5S0_EUTSA</name>
<dbReference type="SUPFAM" id="SSF81383">
    <property type="entry name" value="F-box domain"/>
    <property type="match status" value="1"/>
</dbReference>
<organism evidence="2 3">
    <name type="scientific">Eutrema salsugineum</name>
    <name type="common">Saltwater cress</name>
    <name type="synonym">Sisymbrium salsugineum</name>
    <dbReference type="NCBI Taxonomy" id="72664"/>
    <lineage>
        <taxon>Eukaryota</taxon>
        <taxon>Viridiplantae</taxon>
        <taxon>Streptophyta</taxon>
        <taxon>Embryophyta</taxon>
        <taxon>Tracheophyta</taxon>
        <taxon>Spermatophyta</taxon>
        <taxon>Magnoliopsida</taxon>
        <taxon>eudicotyledons</taxon>
        <taxon>Gunneridae</taxon>
        <taxon>Pentapetalae</taxon>
        <taxon>rosids</taxon>
        <taxon>malvids</taxon>
        <taxon>Brassicales</taxon>
        <taxon>Brassicaceae</taxon>
        <taxon>Eutremeae</taxon>
        <taxon>Eutrema</taxon>
    </lineage>
</organism>
<dbReference type="AlphaFoldDB" id="V4M5S0"/>
<dbReference type="SMART" id="SM00256">
    <property type="entry name" value="FBOX"/>
    <property type="match status" value="1"/>
</dbReference>
<dbReference type="Gene3D" id="2.120.10.80">
    <property type="entry name" value="Kelch-type beta propeller"/>
    <property type="match status" value="1"/>
</dbReference>
<dbReference type="SUPFAM" id="SSF117281">
    <property type="entry name" value="Kelch motif"/>
    <property type="match status" value="1"/>
</dbReference>
<feature type="domain" description="F-box" evidence="1">
    <location>
        <begin position="13"/>
        <end position="59"/>
    </location>
</feature>
<dbReference type="Pfam" id="PF00646">
    <property type="entry name" value="F-box"/>
    <property type="match status" value="1"/>
</dbReference>
<evidence type="ECO:0000313" key="3">
    <source>
        <dbReference type="Proteomes" id="UP000030689"/>
    </source>
</evidence>
<dbReference type="eggNOG" id="KOG1072">
    <property type="taxonomic scope" value="Eukaryota"/>
</dbReference>
<dbReference type="OMA" id="IHERIYV"/>
<protein>
    <recommendedName>
        <fullName evidence="1">F-box domain-containing protein</fullName>
    </recommendedName>
</protein>
<dbReference type="InterPro" id="IPR036047">
    <property type="entry name" value="F-box-like_dom_sf"/>
</dbReference>
<dbReference type="InterPro" id="IPR057499">
    <property type="entry name" value="Kelch_FKB95"/>
</dbReference>
<dbReference type="OrthoDB" id="1090235at2759"/>
<keyword evidence="3" id="KW-1185">Reference proteome</keyword>
<dbReference type="Gramene" id="ESQ51579">
    <property type="protein sequence ID" value="ESQ51579"/>
    <property type="gene ID" value="EUTSA_v10017591mg"/>
</dbReference>
<dbReference type="CDD" id="cd22152">
    <property type="entry name" value="F-box_AtAFR-like"/>
    <property type="match status" value="1"/>
</dbReference>
<proteinExistence type="predicted"/>
<dbReference type="KEGG" id="eus:EUTSA_v10017591mg"/>
<dbReference type="Pfam" id="PF25210">
    <property type="entry name" value="Kelch_FKB95"/>
    <property type="match status" value="1"/>
</dbReference>
<dbReference type="Proteomes" id="UP000030689">
    <property type="component" value="Unassembled WGS sequence"/>
</dbReference>
<dbReference type="InterPro" id="IPR001810">
    <property type="entry name" value="F-box_dom"/>
</dbReference>
<gene>
    <name evidence="2" type="ORF">EUTSA_v10017591mg</name>
</gene>
<accession>V4M5S0</accession>
<dbReference type="PROSITE" id="PS50181">
    <property type="entry name" value="FBOX"/>
    <property type="match status" value="1"/>
</dbReference>
<dbReference type="PANTHER" id="PTHR24414">
    <property type="entry name" value="F-BOX/KELCH-REPEAT PROTEIN SKIP4"/>
    <property type="match status" value="1"/>
</dbReference>
<dbReference type="InterPro" id="IPR015915">
    <property type="entry name" value="Kelch-typ_b-propeller"/>
</dbReference>
<evidence type="ECO:0000259" key="1">
    <source>
        <dbReference type="PROSITE" id="PS50181"/>
    </source>
</evidence>
<dbReference type="PANTHER" id="PTHR24414:SF184">
    <property type="entry name" value="GALACTOSE OXIDASE_KELCH REPEAT SUPERFAMILY PROTEIN"/>
    <property type="match status" value="1"/>
</dbReference>
<evidence type="ECO:0000313" key="2">
    <source>
        <dbReference type="EMBL" id="ESQ51579.1"/>
    </source>
</evidence>
<reference evidence="2 3" key="1">
    <citation type="journal article" date="2013" name="Front. Plant Sci.">
        <title>The Reference Genome of the Halophytic Plant Eutrema salsugineum.</title>
        <authorList>
            <person name="Yang R."/>
            <person name="Jarvis D.E."/>
            <person name="Chen H."/>
            <person name="Beilstein M.A."/>
            <person name="Grimwood J."/>
            <person name="Jenkins J."/>
            <person name="Shu S."/>
            <person name="Prochnik S."/>
            <person name="Xin M."/>
            <person name="Ma C."/>
            <person name="Schmutz J."/>
            <person name="Wing R.A."/>
            <person name="Mitchell-Olds T."/>
            <person name="Schumaker K.S."/>
            <person name="Wang X."/>
        </authorList>
    </citation>
    <scope>NUCLEOTIDE SEQUENCE [LARGE SCALE GENOMIC DNA]</scope>
</reference>
<dbReference type="EMBL" id="KI517385">
    <property type="protein sequence ID" value="ESQ51579.1"/>
    <property type="molecule type" value="Genomic_DNA"/>
</dbReference>